<accession>A0AA34TRS6</accession>
<dbReference type="Proteomes" id="UP000194136">
    <property type="component" value="Chromosome 1"/>
</dbReference>
<evidence type="ECO:0000313" key="1">
    <source>
        <dbReference type="EMBL" id="ARP39388.1"/>
    </source>
</evidence>
<keyword evidence="2" id="KW-1185">Reference proteome</keyword>
<dbReference type="AlphaFoldDB" id="A0AA34TRS6"/>
<dbReference type="KEGG" id="vsy:K08M4_26820"/>
<proteinExistence type="predicted"/>
<evidence type="ECO:0000313" key="2">
    <source>
        <dbReference type="Proteomes" id="UP000194136"/>
    </source>
</evidence>
<dbReference type="EMBL" id="CP017916">
    <property type="protein sequence ID" value="ARP39388.1"/>
    <property type="molecule type" value="Genomic_DNA"/>
</dbReference>
<protein>
    <submittedName>
        <fullName evidence="1">Uncharacterized protein</fullName>
    </submittedName>
</protein>
<sequence>MLVIMLKFKLYFVLSSRINLSSIFSIIKRNHLTSVLSVIPTPTPLDKALTTATIIV</sequence>
<name>A0AA34TRS6_9VIBR</name>
<reference evidence="1 2" key="1">
    <citation type="submission" date="2016-10" db="EMBL/GenBank/DDBJ databases">
        <title>The High Quality Genome of Vibrio splendidus K08M4.</title>
        <authorList>
            <person name="Wendling C."/>
            <person name="Chibani C.M."/>
            <person name="Hertel R."/>
            <person name="Sproer C."/>
            <person name="Bunk B."/>
            <person name="Overmann J."/>
            <person name="Roth O."/>
            <person name="Liesegang H."/>
        </authorList>
    </citation>
    <scope>NUCLEOTIDE SEQUENCE [LARGE SCALE GENOMIC DNA]</scope>
    <source>
        <strain evidence="1 2">K08M4</strain>
    </source>
</reference>
<organism evidence="1 2">
    <name type="scientific">Vibrio syngnathi</name>
    <dbReference type="NCBI Taxonomy" id="3034029"/>
    <lineage>
        <taxon>Bacteria</taxon>
        <taxon>Pseudomonadati</taxon>
        <taxon>Pseudomonadota</taxon>
        <taxon>Gammaproteobacteria</taxon>
        <taxon>Vibrionales</taxon>
        <taxon>Vibrionaceae</taxon>
        <taxon>Vibrio</taxon>
    </lineage>
</organism>
<gene>
    <name evidence="1" type="ORF">K08M4_26820</name>
</gene>